<keyword evidence="9" id="KW-1185">Reference proteome</keyword>
<keyword evidence="6 7" id="KW-0503">Monooxygenase</keyword>
<proteinExistence type="inferred from homology"/>
<dbReference type="SUPFAM" id="SSF48264">
    <property type="entry name" value="Cytochrome P450"/>
    <property type="match status" value="1"/>
</dbReference>
<keyword evidence="3 7" id="KW-0479">Metal-binding</keyword>
<dbReference type="PRINTS" id="PR00359">
    <property type="entry name" value="BP450"/>
</dbReference>
<dbReference type="KEGG" id="gbr:Gbro_3897"/>
<dbReference type="PROSITE" id="PS00086">
    <property type="entry name" value="CYTOCHROME_P450"/>
    <property type="match status" value="1"/>
</dbReference>
<evidence type="ECO:0000256" key="2">
    <source>
        <dbReference type="ARBA" id="ARBA00022617"/>
    </source>
</evidence>
<dbReference type="AlphaFoldDB" id="D0L3S0"/>
<keyword evidence="4 7" id="KW-0560">Oxidoreductase</keyword>
<evidence type="ECO:0000256" key="5">
    <source>
        <dbReference type="ARBA" id="ARBA00023004"/>
    </source>
</evidence>
<keyword evidence="2 7" id="KW-0349">Heme</keyword>
<dbReference type="PANTHER" id="PTHR46696:SF1">
    <property type="entry name" value="CYTOCHROME P450 YJIB-RELATED"/>
    <property type="match status" value="1"/>
</dbReference>
<evidence type="ECO:0000256" key="7">
    <source>
        <dbReference type="RuleBase" id="RU000461"/>
    </source>
</evidence>
<dbReference type="STRING" id="526226.Gbro_3897"/>
<evidence type="ECO:0000313" key="9">
    <source>
        <dbReference type="Proteomes" id="UP000001219"/>
    </source>
</evidence>
<reference evidence="8 9" key="2">
    <citation type="journal article" date="2010" name="Stand. Genomic Sci.">
        <title>Complete genome sequence of Gordonia bronchialis type strain (3410).</title>
        <authorList>
            <person name="Ivanova N."/>
            <person name="Sikorski J."/>
            <person name="Jando M."/>
            <person name="Lapidus A."/>
            <person name="Nolan M."/>
            <person name="Lucas S."/>
            <person name="Del Rio T.G."/>
            <person name="Tice H."/>
            <person name="Copeland A."/>
            <person name="Cheng J.F."/>
            <person name="Chen F."/>
            <person name="Bruce D."/>
            <person name="Goodwin L."/>
            <person name="Pitluck S."/>
            <person name="Mavromatis K."/>
            <person name="Ovchinnikova G."/>
            <person name="Pati A."/>
            <person name="Chen A."/>
            <person name="Palaniappan K."/>
            <person name="Land M."/>
            <person name="Hauser L."/>
            <person name="Chang Y.J."/>
            <person name="Jeffries C.D."/>
            <person name="Chain P."/>
            <person name="Saunders E."/>
            <person name="Han C."/>
            <person name="Detter J.C."/>
            <person name="Brettin T."/>
            <person name="Rohde M."/>
            <person name="Goker M."/>
            <person name="Bristow J."/>
            <person name="Eisen J.A."/>
            <person name="Markowitz V."/>
            <person name="Hugenholtz P."/>
            <person name="Klenk H.P."/>
            <person name="Kyrpides N.C."/>
        </authorList>
    </citation>
    <scope>NUCLEOTIDE SEQUENCE [LARGE SCALE GENOMIC DNA]</scope>
    <source>
        <strain evidence="9">ATCC 25592 / DSM 43247 / BCRC 13721 / JCM 3198 / KCTC 3076 / NBRC 16047 / NCTC 10667</strain>
    </source>
</reference>
<dbReference type="Pfam" id="PF00067">
    <property type="entry name" value="p450"/>
    <property type="match status" value="1"/>
</dbReference>
<accession>D0L3S0</accession>
<dbReference type="RefSeq" id="WP_012835576.1">
    <property type="nucleotide sequence ID" value="NC_013441.1"/>
</dbReference>
<evidence type="ECO:0000313" key="8">
    <source>
        <dbReference type="EMBL" id="ACY23073.1"/>
    </source>
</evidence>
<dbReference type="GO" id="GO:0020037">
    <property type="term" value="F:heme binding"/>
    <property type="evidence" value="ECO:0007669"/>
    <property type="project" value="InterPro"/>
</dbReference>
<dbReference type="GO" id="GO:0016705">
    <property type="term" value="F:oxidoreductase activity, acting on paired donors, with incorporation or reduction of molecular oxygen"/>
    <property type="evidence" value="ECO:0007669"/>
    <property type="project" value="InterPro"/>
</dbReference>
<organism evidence="8 9">
    <name type="scientific">Gordonia bronchialis (strain ATCC 25592 / DSM 43247 / BCRC 13721 / JCM 3198 / KCTC 3076 / NBRC 16047 / NCTC 10667)</name>
    <name type="common">Rhodococcus bronchialis</name>
    <dbReference type="NCBI Taxonomy" id="526226"/>
    <lineage>
        <taxon>Bacteria</taxon>
        <taxon>Bacillati</taxon>
        <taxon>Actinomycetota</taxon>
        <taxon>Actinomycetes</taxon>
        <taxon>Mycobacteriales</taxon>
        <taxon>Gordoniaceae</taxon>
        <taxon>Gordonia</taxon>
    </lineage>
</organism>
<name>D0L3S0_GORB4</name>
<dbReference type="GO" id="GO:0004497">
    <property type="term" value="F:monooxygenase activity"/>
    <property type="evidence" value="ECO:0007669"/>
    <property type="project" value="UniProtKB-KW"/>
</dbReference>
<comment type="similarity">
    <text evidence="1 7">Belongs to the cytochrome P450 family.</text>
</comment>
<evidence type="ECO:0000256" key="1">
    <source>
        <dbReference type="ARBA" id="ARBA00010617"/>
    </source>
</evidence>
<sequence>MMGAPDSAVTPVRLPWTADAAPRDYATLRARYGPIGFDAELDAWLVLGYDAARTVLSGRGWTSDPMAAVANRHALAAIGLAEPPLARTMLLLDGDDHVRQRGSVRDVFTPHYVAQLAAGIEVIADDILDPIPAGTVVDLMTEVAQPFPIAVIAEWLGLDLPTARVLWAEAAAIAPALDGLADVDAAPAAASAFTALIGEFLPLAAGRRAEPQDDLLSLLAVDPRLDLDEVVVNAILLAVAGHETTANLLGGAVSRLLDDTGGTRLVDGVDVDDPAVVDEVLRLDGPAQAVFRVATQRHEIAGHAVEPGERAVVVIAAANRDPDIFDDPDRFRIDRDQRLPNLAFGHGPHRCLGAALARLEVQIMLRALILRDPELAGTAVVRDTAILRGFDEVPILFRKGQPS</sequence>
<evidence type="ECO:0000256" key="4">
    <source>
        <dbReference type="ARBA" id="ARBA00023002"/>
    </source>
</evidence>
<dbReference type="HOGENOM" id="CLU_033716_2_0_11"/>
<dbReference type="PANTHER" id="PTHR46696">
    <property type="entry name" value="P450, PUTATIVE (EUROFUNG)-RELATED"/>
    <property type="match status" value="1"/>
</dbReference>
<dbReference type="InterPro" id="IPR036396">
    <property type="entry name" value="Cyt_P450_sf"/>
</dbReference>
<gene>
    <name evidence="8" type="ordered locus">Gbro_3897</name>
</gene>
<reference evidence="9" key="1">
    <citation type="submission" date="2009-10" db="EMBL/GenBank/DDBJ databases">
        <title>The complete chromosome of Gordonia bronchialis DSM 43247.</title>
        <authorList>
            <consortium name="US DOE Joint Genome Institute (JGI-PGF)"/>
            <person name="Lucas S."/>
            <person name="Copeland A."/>
            <person name="Lapidus A."/>
            <person name="Glavina del Rio T."/>
            <person name="Dalin E."/>
            <person name="Tice H."/>
            <person name="Bruce D."/>
            <person name="Goodwin L."/>
            <person name="Pitluck S."/>
            <person name="Kyrpides N."/>
            <person name="Mavromatis K."/>
            <person name="Ivanova N."/>
            <person name="Ovchinnikova G."/>
            <person name="Saunders E."/>
            <person name="Brettin T."/>
            <person name="Detter J.C."/>
            <person name="Han C."/>
            <person name="Larimer F."/>
            <person name="Land M."/>
            <person name="Hauser L."/>
            <person name="Markowitz V."/>
            <person name="Cheng J.-F."/>
            <person name="Hugenholtz P."/>
            <person name="Woyke T."/>
            <person name="Wu D."/>
            <person name="Jando M."/>
            <person name="Schneider S."/>
            <person name="Goeker M."/>
            <person name="Klenk H.-P."/>
            <person name="Eisen J.A."/>
        </authorList>
    </citation>
    <scope>NUCLEOTIDE SEQUENCE [LARGE SCALE GENOMIC DNA]</scope>
    <source>
        <strain evidence="9">ATCC 25592 / DSM 43247 / BCRC 13721 / JCM 3198 / KCTC 3076 / NBRC 16047 / NCTC 10667</strain>
    </source>
</reference>
<dbReference type="GO" id="GO:0005506">
    <property type="term" value="F:iron ion binding"/>
    <property type="evidence" value="ECO:0007669"/>
    <property type="project" value="InterPro"/>
</dbReference>
<dbReference type="eggNOG" id="COG2124">
    <property type="taxonomic scope" value="Bacteria"/>
</dbReference>
<keyword evidence="5 7" id="KW-0408">Iron</keyword>
<dbReference type="Gene3D" id="1.10.630.10">
    <property type="entry name" value="Cytochrome P450"/>
    <property type="match status" value="1"/>
</dbReference>
<dbReference type="Proteomes" id="UP000001219">
    <property type="component" value="Chromosome"/>
</dbReference>
<dbReference type="InterPro" id="IPR002397">
    <property type="entry name" value="Cyt_P450_B"/>
</dbReference>
<evidence type="ECO:0000256" key="6">
    <source>
        <dbReference type="ARBA" id="ARBA00023033"/>
    </source>
</evidence>
<evidence type="ECO:0000256" key="3">
    <source>
        <dbReference type="ARBA" id="ARBA00022723"/>
    </source>
</evidence>
<protein>
    <submittedName>
        <fullName evidence="8">Cytochrome P450</fullName>
    </submittedName>
</protein>
<dbReference type="InterPro" id="IPR001128">
    <property type="entry name" value="Cyt_P450"/>
</dbReference>
<dbReference type="EMBL" id="CP001802">
    <property type="protein sequence ID" value="ACY23073.1"/>
    <property type="molecule type" value="Genomic_DNA"/>
</dbReference>
<dbReference type="InterPro" id="IPR017972">
    <property type="entry name" value="Cyt_P450_CS"/>
</dbReference>
<dbReference type="PRINTS" id="PR00385">
    <property type="entry name" value="P450"/>
</dbReference>